<protein>
    <submittedName>
        <fullName evidence="2">Uncharacterized protein</fullName>
    </submittedName>
</protein>
<feature type="region of interest" description="Disordered" evidence="1">
    <location>
        <begin position="1"/>
        <end position="29"/>
    </location>
</feature>
<sequence length="29" mass="3382">MVRHSGGVWNTRQWTRSRITSSHPDKPGF</sequence>
<evidence type="ECO:0000256" key="1">
    <source>
        <dbReference type="SAM" id="MobiDB-lite"/>
    </source>
</evidence>
<accession>A0A2P2QW27</accession>
<organism evidence="2">
    <name type="scientific">Rhizophora mucronata</name>
    <name type="common">Asiatic mangrove</name>
    <dbReference type="NCBI Taxonomy" id="61149"/>
    <lineage>
        <taxon>Eukaryota</taxon>
        <taxon>Viridiplantae</taxon>
        <taxon>Streptophyta</taxon>
        <taxon>Embryophyta</taxon>
        <taxon>Tracheophyta</taxon>
        <taxon>Spermatophyta</taxon>
        <taxon>Magnoliopsida</taxon>
        <taxon>eudicotyledons</taxon>
        <taxon>Gunneridae</taxon>
        <taxon>Pentapetalae</taxon>
        <taxon>rosids</taxon>
        <taxon>fabids</taxon>
        <taxon>Malpighiales</taxon>
        <taxon>Rhizophoraceae</taxon>
        <taxon>Rhizophora</taxon>
    </lineage>
</organism>
<dbReference type="AlphaFoldDB" id="A0A2P2QW27"/>
<evidence type="ECO:0000313" key="2">
    <source>
        <dbReference type="EMBL" id="MBX71206.1"/>
    </source>
</evidence>
<reference evidence="2" key="1">
    <citation type="submission" date="2018-02" db="EMBL/GenBank/DDBJ databases">
        <title>Rhizophora mucronata_Transcriptome.</title>
        <authorList>
            <person name="Meera S.P."/>
            <person name="Sreeshan A."/>
            <person name="Augustine A."/>
        </authorList>
    </citation>
    <scope>NUCLEOTIDE SEQUENCE</scope>
    <source>
        <tissue evidence="2">Leaf</tissue>
    </source>
</reference>
<dbReference type="EMBL" id="GGEC01090722">
    <property type="protein sequence ID" value="MBX71206.1"/>
    <property type="molecule type" value="Transcribed_RNA"/>
</dbReference>
<feature type="compositionally biased region" description="Polar residues" evidence="1">
    <location>
        <begin position="8"/>
        <end position="22"/>
    </location>
</feature>
<name>A0A2P2QW27_RHIMU</name>
<proteinExistence type="predicted"/>